<name>A0A6S6RV65_9BACT</name>
<dbReference type="InterPro" id="IPR011250">
    <property type="entry name" value="OMP/PagP_B-barrel"/>
</dbReference>
<accession>A0A6S6RV65</accession>
<evidence type="ECO:0008006" key="2">
    <source>
        <dbReference type="Google" id="ProtNLM"/>
    </source>
</evidence>
<gene>
    <name evidence="1" type="ORF">HELGO_WM11100</name>
</gene>
<evidence type="ECO:0000313" key="1">
    <source>
        <dbReference type="EMBL" id="CAA6800758.1"/>
    </source>
</evidence>
<dbReference type="AlphaFoldDB" id="A0A6S6RV65"/>
<protein>
    <recommendedName>
        <fullName evidence="2">Outer membrane protein beta-barrel domain-containing protein</fullName>
    </recommendedName>
</protein>
<proteinExistence type="predicted"/>
<reference evidence="1" key="1">
    <citation type="submission" date="2020-01" db="EMBL/GenBank/DDBJ databases">
        <authorList>
            <person name="Meier V. D."/>
            <person name="Meier V D."/>
        </authorList>
    </citation>
    <scope>NUCLEOTIDE SEQUENCE</scope>
    <source>
        <strain evidence="1">HLG_WM_MAG_01</strain>
    </source>
</reference>
<dbReference type="EMBL" id="CACVAS010000018">
    <property type="protein sequence ID" value="CAA6800758.1"/>
    <property type="molecule type" value="Genomic_DNA"/>
</dbReference>
<sequence>MKKTIQTLAVVSLLSTSTIIANDDIYLGLQYGGVSVKKDITDKYMGQVIVGGFGDIFAIHGRGLYKFSEEKYYNLYGYGGLSYASTEEGTRFGAEKIEVKTTGYGVSVGAGLEYNIQAYNSNLPPIYFNMELGFAMMSADAEAKYNGETFSAAEADLGGVAVNGGIHYRF</sequence>
<dbReference type="SUPFAM" id="SSF56925">
    <property type="entry name" value="OMPA-like"/>
    <property type="match status" value="1"/>
</dbReference>
<organism evidence="1">
    <name type="scientific">uncultured Sulfurovum sp</name>
    <dbReference type="NCBI Taxonomy" id="269237"/>
    <lineage>
        <taxon>Bacteria</taxon>
        <taxon>Pseudomonadati</taxon>
        <taxon>Campylobacterota</taxon>
        <taxon>Epsilonproteobacteria</taxon>
        <taxon>Campylobacterales</taxon>
        <taxon>Sulfurovaceae</taxon>
        <taxon>Sulfurovum</taxon>
        <taxon>environmental samples</taxon>
    </lineage>
</organism>